<dbReference type="Proteomes" id="UP000000763">
    <property type="component" value="Chromosome 1"/>
</dbReference>
<organism evidence="2">
    <name type="scientific">Oryza sativa subsp. japonica</name>
    <name type="common">Rice</name>
    <dbReference type="NCBI Taxonomy" id="39947"/>
    <lineage>
        <taxon>Eukaryota</taxon>
        <taxon>Viridiplantae</taxon>
        <taxon>Streptophyta</taxon>
        <taxon>Embryophyta</taxon>
        <taxon>Tracheophyta</taxon>
        <taxon>Spermatophyta</taxon>
        <taxon>Magnoliopsida</taxon>
        <taxon>Liliopsida</taxon>
        <taxon>Poales</taxon>
        <taxon>Poaceae</taxon>
        <taxon>BOP clade</taxon>
        <taxon>Oryzoideae</taxon>
        <taxon>Oryzeae</taxon>
        <taxon>Oryzinae</taxon>
        <taxon>Oryza</taxon>
        <taxon>Oryza sativa</taxon>
    </lineage>
</organism>
<gene>
    <name evidence="1" type="ORF">B1051E10.17</name>
    <name evidence="2" type="ORF">P0440D10.38</name>
</gene>
<dbReference type="AlphaFoldDB" id="Q5Z8D6"/>
<proteinExistence type="predicted"/>
<dbReference type="Proteomes" id="UP000817658">
    <property type="component" value="Chromosome 1"/>
</dbReference>
<evidence type="ECO:0000313" key="3">
    <source>
        <dbReference type="Proteomes" id="UP000000763"/>
    </source>
</evidence>
<dbReference type="EMBL" id="AP003852">
    <property type="protein sequence ID" value="BAD53948.1"/>
    <property type="molecule type" value="Genomic_DNA"/>
</dbReference>
<name>Q5Z8D6_ORYSJ</name>
<sequence length="53" mass="6264">MVLGLLTCTRKDGAVSRTERRVRAYQRHTMRGVHYSPARRRWTKAVIVTTQHR</sequence>
<reference evidence="3" key="2">
    <citation type="journal article" date="2005" name="Nature">
        <title>The map-based sequence of the rice genome.</title>
        <authorList>
            <consortium name="International rice genome sequencing project (IRGSP)"/>
            <person name="Matsumoto T."/>
            <person name="Wu J."/>
            <person name="Kanamori H."/>
            <person name="Katayose Y."/>
            <person name="Fujisawa M."/>
            <person name="Namiki N."/>
            <person name="Mizuno H."/>
            <person name="Yamamoto K."/>
            <person name="Antonio B.A."/>
            <person name="Baba T."/>
            <person name="Sakata K."/>
            <person name="Nagamura Y."/>
            <person name="Aoki H."/>
            <person name="Arikawa K."/>
            <person name="Arita K."/>
            <person name="Bito T."/>
            <person name="Chiden Y."/>
            <person name="Fujitsuka N."/>
            <person name="Fukunaka R."/>
            <person name="Hamada M."/>
            <person name="Harada C."/>
            <person name="Hayashi A."/>
            <person name="Hijishita S."/>
            <person name="Honda M."/>
            <person name="Hosokawa S."/>
            <person name="Ichikawa Y."/>
            <person name="Idonuma A."/>
            <person name="Iijima M."/>
            <person name="Ikeda M."/>
            <person name="Ikeno M."/>
            <person name="Ito K."/>
            <person name="Ito S."/>
            <person name="Ito T."/>
            <person name="Ito Y."/>
            <person name="Ito Y."/>
            <person name="Iwabuchi A."/>
            <person name="Kamiya K."/>
            <person name="Karasawa W."/>
            <person name="Kurita K."/>
            <person name="Katagiri S."/>
            <person name="Kikuta A."/>
            <person name="Kobayashi H."/>
            <person name="Kobayashi N."/>
            <person name="Machita K."/>
            <person name="Maehara T."/>
            <person name="Masukawa M."/>
            <person name="Mizubayashi T."/>
            <person name="Mukai Y."/>
            <person name="Nagasaki H."/>
            <person name="Nagata Y."/>
            <person name="Naito S."/>
            <person name="Nakashima M."/>
            <person name="Nakama Y."/>
            <person name="Nakamichi Y."/>
            <person name="Nakamura M."/>
            <person name="Meguro A."/>
            <person name="Negishi M."/>
            <person name="Ohta I."/>
            <person name="Ohta T."/>
            <person name="Okamoto M."/>
            <person name="Ono N."/>
            <person name="Saji S."/>
            <person name="Sakaguchi M."/>
            <person name="Sakai K."/>
            <person name="Shibata M."/>
            <person name="Shimokawa T."/>
            <person name="Song J."/>
            <person name="Takazaki Y."/>
            <person name="Terasawa K."/>
            <person name="Tsugane M."/>
            <person name="Tsuji K."/>
            <person name="Ueda S."/>
            <person name="Waki K."/>
            <person name="Yamagata H."/>
            <person name="Yamamoto M."/>
            <person name="Yamamoto S."/>
            <person name="Yamane H."/>
            <person name="Yoshiki S."/>
            <person name="Yoshihara R."/>
            <person name="Yukawa K."/>
            <person name="Zhong H."/>
            <person name="Yano M."/>
            <person name="Yuan Q."/>
            <person name="Ouyang S."/>
            <person name="Liu J."/>
            <person name="Jones K.M."/>
            <person name="Gansberger K."/>
            <person name="Moffat K."/>
            <person name="Hill J."/>
            <person name="Bera J."/>
            <person name="Fadrosh D."/>
            <person name="Jin S."/>
            <person name="Johri S."/>
            <person name="Kim M."/>
            <person name="Overton L."/>
            <person name="Reardon M."/>
            <person name="Tsitrin T."/>
            <person name="Vuong H."/>
            <person name="Weaver B."/>
            <person name="Ciecko A."/>
            <person name="Tallon L."/>
            <person name="Jackson J."/>
            <person name="Pai G."/>
            <person name="Aken S.V."/>
            <person name="Utterback T."/>
            <person name="Reidmuller S."/>
            <person name="Feldblyum T."/>
            <person name="Hsiao J."/>
            <person name="Zismann V."/>
            <person name="Iobst S."/>
            <person name="de Vazeille A.R."/>
            <person name="Buell C.R."/>
            <person name="Ying K."/>
            <person name="Li Y."/>
            <person name="Lu T."/>
            <person name="Huang Y."/>
            <person name="Zhao Q."/>
            <person name="Feng Q."/>
            <person name="Zhang L."/>
            <person name="Zhu J."/>
            <person name="Weng Q."/>
            <person name="Mu J."/>
            <person name="Lu Y."/>
            <person name="Fan D."/>
            <person name="Liu Y."/>
            <person name="Guan J."/>
            <person name="Zhang Y."/>
            <person name="Yu S."/>
            <person name="Liu X."/>
            <person name="Zhang Y."/>
            <person name="Hong G."/>
            <person name="Han B."/>
            <person name="Choisne N."/>
            <person name="Demange N."/>
            <person name="Orjeda G."/>
            <person name="Samain S."/>
            <person name="Cattolico L."/>
            <person name="Pelletier E."/>
            <person name="Couloux A."/>
            <person name="Segurens B."/>
            <person name="Wincker P."/>
            <person name="D'Hont A."/>
            <person name="Scarpelli C."/>
            <person name="Weissenbach J."/>
            <person name="Salanoubat M."/>
            <person name="Quetier F."/>
            <person name="Yu Y."/>
            <person name="Kim H.R."/>
            <person name="Rambo T."/>
            <person name="Currie J."/>
            <person name="Collura K."/>
            <person name="Luo M."/>
            <person name="Yang T."/>
            <person name="Ammiraju J.S.S."/>
            <person name="Engler F."/>
            <person name="Soderlund C."/>
            <person name="Wing R.A."/>
            <person name="Palmer L.E."/>
            <person name="de la Bastide M."/>
            <person name="Spiegel L."/>
            <person name="Nascimento L."/>
            <person name="Zutavern T."/>
            <person name="O'Shaughnessy A."/>
            <person name="Dike S."/>
            <person name="Dedhia N."/>
            <person name="Preston R."/>
            <person name="Balija V."/>
            <person name="McCombie W.R."/>
            <person name="Chow T."/>
            <person name="Chen H."/>
            <person name="Chung M."/>
            <person name="Chen C."/>
            <person name="Shaw J."/>
            <person name="Wu H."/>
            <person name="Hsiao K."/>
            <person name="Chao Y."/>
            <person name="Chu M."/>
            <person name="Cheng C."/>
            <person name="Hour A."/>
            <person name="Lee P."/>
            <person name="Lin S."/>
            <person name="Lin Y."/>
            <person name="Liou J."/>
            <person name="Liu S."/>
            <person name="Hsing Y."/>
            <person name="Raghuvanshi S."/>
            <person name="Mohanty A."/>
            <person name="Bharti A.K."/>
            <person name="Gaur A."/>
            <person name="Gupta V."/>
            <person name="Kumar D."/>
            <person name="Ravi V."/>
            <person name="Vij S."/>
            <person name="Kapur A."/>
            <person name="Khurana P."/>
            <person name="Khurana P."/>
            <person name="Khurana J.P."/>
            <person name="Tyagi A.K."/>
            <person name="Gaikwad K."/>
            <person name="Singh A."/>
            <person name="Dalal V."/>
            <person name="Srivastava S."/>
            <person name="Dixit A."/>
            <person name="Pal A.K."/>
            <person name="Ghazi I.A."/>
            <person name="Yadav M."/>
            <person name="Pandit A."/>
            <person name="Bhargava A."/>
            <person name="Sureshbabu K."/>
            <person name="Batra K."/>
            <person name="Sharma T.R."/>
            <person name="Mohapatra T."/>
            <person name="Singh N.K."/>
            <person name="Messing J."/>
            <person name="Nelson A.B."/>
            <person name="Fuks G."/>
            <person name="Kavchok S."/>
            <person name="Keizer G."/>
            <person name="Linton E."/>
            <person name="Llaca V."/>
            <person name="Song R."/>
            <person name="Tanyolac B."/>
            <person name="Young S."/>
            <person name="Ho-Il K."/>
            <person name="Hahn J.H."/>
            <person name="Sangsakoo G."/>
            <person name="Vanavichit A."/>
            <person name="de Mattos Luiz.A.T."/>
            <person name="Zimmer P.D."/>
            <person name="Malone G."/>
            <person name="Dellagostin O."/>
            <person name="de Oliveira A.C."/>
            <person name="Bevan M."/>
            <person name="Bancroft I."/>
            <person name="Minx P."/>
            <person name="Cordum H."/>
            <person name="Wilson R."/>
            <person name="Cheng Z."/>
            <person name="Jin W."/>
            <person name="Jiang J."/>
            <person name="Leong S.A."/>
            <person name="Iwama H."/>
            <person name="Gojobori T."/>
            <person name="Itoh T."/>
            <person name="Niimura Y."/>
            <person name="Fujii Y."/>
            <person name="Habara T."/>
            <person name="Sakai H."/>
            <person name="Sato Y."/>
            <person name="Wilson G."/>
            <person name="Kumar K."/>
            <person name="McCouch S."/>
            <person name="Juretic N."/>
            <person name="Hoen D."/>
            <person name="Wright S."/>
            <person name="Bruskiewich R."/>
            <person name="Bureau T."/>
            <person name="Miyao A."/>
            <person name="Hirochika H."/>
            <person name="Nishikawa T."/>
            <person name="Kadowaki K."/>
            <person name="Sugiura M."/>
            <person name="Burr B."/>
            <person name="Sasaki T."/>
        </authorList>
    </citation>
    <scope>NUCLEOTIDE SEQUENCE [LARGE SCALE GENOMIC DNA]</scope>
    <source>
        <strain evidence="3">cv. Nipponbare</strain>
    </source>
</reference>
<protein>
    <submittedName>
        <fullName evidence="2">Uncharacterized protein</fullName>
    </submittedName>
</protein>
<dbReference type="EMBL" id="AP003764">
    <property type="protein sequence ID" value="BAD53841.1"/>
    <property type="molecule type" value="Genomic_DNA"/>
</dbReference>
<reference evidence="2" key="1">
    <citation type="journal article" date="2002" name="Nature">
        <title>The genome sequence and structure of rice chromosome 1.</title>
        <authorList>
            <person name="Sasaki T."/>
            <person name="Matsumoto T."/>
            <person name="Yamamoto K."/>
            <person name="Sakata K."/>
            <person name="Baba T."/>
            <person name="Katayose Y."/>
            <person name="Wu J."/>
            <person name="Niimura Y."/>
            <person name="Cheng Z."/>
            <person name="Nagamura Y."/>
            <person name="Antonio B.A."/>
            <person name="Kanamori H."/>
            <person name="Hosokawa S."/>
            <person name="Masukawa M."/>
            <person name="Arikawa K."/>
            <person name="Chiden Y."/>
            <person name="Hayashi M."/>
            <person name="Okamoto M."/>
            <person name="Ando T."/>
            <person name="Aoki H."/>
            <person name="Arita K."/>
            <person name="Hamada M."/>
            <person name="Harada C."/>
            <person name="Hijishita S."/>
            <person name="Honda M."/>
            <person name="Ichikawa Y."/>
            <person name="Idonuma A."/>
            <person name="Iijima M."/>
            <person name="Ikeda M."/>
            <person name="Ikeno M."/>
            <person name="Itoh S."/>
            <person name="Itoh T."/>
            <person name="Itoh Y."/>
            <person name="Itoh Y."/>
            <person name="Iwabuchi A."/>
            <person name="Kamiya K."/>
            <person name="Karasawa W."/>
            <person name="Katagiri S."/>
            <person name="Kikuta A."/>
            <person name="Kobayashi N."/>
            <person name="Kono I."/>
            <person name="Machita K."/>
            <person name="Maehara T."/>
            <person name="Mizuno H."/>
            <person name="Mizubayashi T."/>
            <person name="Mukai Y."/>
            <person name="Nagasaki H."/>
            <person name="Nakashima M."/>
            <person name="Nakama Y."/>
            <person name="Nakamichi Y."/>
            <person name="Nakamura M."/>
            <person name="Namiki N."/>
            <person name="Negishi M."/>
            <person name="Ohta I."/>
            <person name="Ono N."/>
            <person name="Saji S."/>
            <person name="Sakai K."/>
            <person name="Shibata M."/>
            <person name="Shimokawa T."/>
            <person name="Shomura A."/>
            <person name="Song J."/>
            <person name="Takazaki Y."/>
            <person name="Terasawa K."/>
            <person name="Tsuji K."/>
            <person name="Waki K."/>
            <person name="Yamagata H."/>
            <person name="Yamane H."/>
            <person name="Yoshiki S."/>
            <person name="Yoshihara R."/>
            <person name="Yukawa K."/>
            <person name="Zhong H."/>
            <person name="Iwama H."/>
            <person name="Endo T."/>
            <person name="Ito H."/>
            <person name="Hahn J.H."/>
            <person name="Kim H.I."/>
            <person name="Eun M.Y."/>
            <person name="Yano M."/>
            <person name="Jiang J."/>
            <person name="Gojobori T."/>
        </authorList>
    </citation>
    <scope>NUCLEOTIDE SEQUENCE</scope>
</reference>
<evidence type="ECO:0000313" key="2">
    <source>
        <dbReference type="EMBL" id="BAD53948.1"/>
    </source>
</evidence>
<evidence type="ECO:0000313" key="1">
    <source>
        <dbReference type="EMBL" id="BAD53841.1"/>
    </source>
</evidence>
<accession>Q5Z8D6</accession>
<reference evidence="3" key="3">
    <citation type="journal article" date="2008" name="Nucleic Acids Res.">
        <title>The rice annotation project database (RAP-DB): 2008 update.</title>
        <authorList>
            <consortium name="The rice annotation project (RAP)"/>
        </authorList>
    </citation>
    <scope>GENOME REANNOTATION</scope>
    <source>
        <strain evidence="3">cv. Nipponbare</strain>
    </source>
</reference>